<feature type="binding site" evidence="3">
    <location>
        <begin position="11"/>
        <end position="16"/>
    </location>
    <ligand>
        <name>ATP</name>
        <dbReference type="ChEBI" id="CHEBI:30616"/>
    </ligand>
</feature>
<keyword evidence="2 3" id="KW-0067">ATP-binding</keyword>
<evidence type="ECO:0000313" key="6">
    <source>
        <dbReference type="Proteomes" id="UP000653358"/>
    </source>
</evidence>
<evidence type="ECO:0000313" key="5">
    <source>
        <dbReference type="EMBL" id="MBC3795471.1"/>
    </source>
</evidence>
<dbReference type="RefSeq" id="WP_148602130.1">
    <property type="nucleotide sequence ID" value="NZ_RXYB01000001.1"/>
</dbReference>
<comment type="subcellular location">
    <subcellularLocation>
        <location evidence="3">Cytoplasm</location>
    </subcellularLocation>
</comment>
<gene>
    <name evidence="3" type="primary">coaE</name>
    <name evidence="5" type="ORF">GH807_00200</name>
</gene>
<dbReference type="EMBL" id="WJBB01000001">
    <property type="protein sequence ID" value="MBC3795471.1"/>
    <property type="molecule type" value="Genomic_DNA"/>
</dbReference>
<protein>
    <recommendedName>
        <fullName evidence="3 4">Dephospho-CoA kinase</fullName>
        <ecNumber evidence="3 4">2.7.1.24</ecNumber>
    </recommendedName>
    <alternativeName>
        <fullName evidence="3">Dephosphocoenzyme A kinase</fullName>
    </alternativeName>
</protein>
<keyword evidence="3 5" id="KW-0808">Transferase</keyword>
<keyword evidence="3 5" id="KW-0418">Kinase</keyword>
<dbReference type="GO" id="GO:0004140">
    <property type="term" value="F:dephospho-CoA kinase activity"/>
    <property type="evidence" value="ECO:0007669"/>
    <property type="project" value="UniProtKB-EC"/>
</dbReference>
<dbReference type="InterPro" id="IPR001977">
    <property type="entry name" value="Depp_CoAkinase"/>
</dbReference>
<dbReference type="Pfam" id="PF01121">
    <property type="entry name" value="CoaE"/>
    <property type="match status" value="1"/>
</dbReference>
<dbReference type="EC" id="2.7.1.24" evidence="3 4"/>
<reference evidence="5 6" key="1">
    <citation type="journal article" date="2020" name="mSystems">
        <title>Defining Genomic and Predicted Metabolic Features of the Acetobacterium Genus.</title>
        <authorList>
            <person name="Ross D.E."/>
            <person name="Marshall C.W."/>
            <person name="Gulliver D."/>
            <person name="May H.D."/>
            <person name="Norman R.S."/>
        </authorList>
    </citation>
    <scope>NUCLEOTIDE SEQUENCE [LARGE SCALE GENOMIC DNA]</scope>
    <source>
        <strain evidence="5 6">DSM 9173</strain>
    </source>
</reference>
<dbReference type="PANTHER" id="PTHR10695:SF46">
    <property type="entry name" value="BIFUNCTIONAL COENZYME A SYNTHASE-RELATED"/>
    <property type="match status" value="1"/>
</dbReference>
<keyword evidence="1 3" id="KW-0547">Nucleotide-binding</keyword>
<keyword evidence="3" id="KW-0173">Coenzyme A biosynthesis</keyword>
<dbReference type="SUPFAM" id="SSF52540">
    <property type="entry name" value="P-loop containing nucleoside triphosphate hydrolases"/>
    <property type="match status" value="1"/>
</dbReference>
<dbReference type="PROSITE" id="PS51219">
    <property type="entry name" value="DPCK"/>
    <property type="match status" value="1"/>
</dbReference>
<dbReference type="PANTHER" id="PTHR10695">
    <property type="entry name" value="DEPHOSPHO-COA KINASE-RELATED"/>
    <property type="match status" value="1"/>
</dbReference>
<evidence type="ECO:0000256" key="1">
    <source>
        <dbReference type="ARBA" id="ARBA00022741"/>
    </source>
</evidence>
<dbReference type="HAMAP" id="MF_00376">
    <property type="entry name" value="Dephospho_CoA_kinase"/>
    <property type="match status" value="1"/>
</dbReference>
<dbReference type="Gene3D" id="3.40.50.300">
    <property type="entry name" value="P-loop containing nucleotide triphosphate hydrolases"/>
    <property type="match status" value="1"/>
</dbReference>
<evidence type="ECO:0000256" key="3">
    <source>
        <dbReference type="HAMAP-Rule" id="MF_00376"/>
    </source>
</evidence>
<accession>A0ABR6WG09</accession>
<evidence type="ECO:0000256" key="2">
    <source>
        <dbReference type="ARBA" id="ARBA00022840"/>
    </source>
</evidence>
<comment type="caution">
    <text evidence="5">The sequence shown here is derived from an EMBL/GenBank/DDBJ whole genome shotgun (WGS) entry which is preliminary data.</text>
</comment>
<comment type="similarity">
    <text evidence="3">Belongs to the CoaE family.</text>
</comment>
<dbReference type="CDD" id="cd02022">
    <property type="entry name" value="DPCK"/>
    <property type="match status" value="1"/>
</dbReference>
<proteinExistence type="inferred from homology"/>
<dbReference type="InterPro" id="IPR027417">
    <property type="entry name" value="P-loop_NTPase"/>
</dbReference>
<organism evidence="5 6">
    <name type="scientific">Acetobacterium tundrae</name>
    <dbReference type="NCBI Taxonomy" id="132932"/>
    <lineage>
        <taxon>Bacteria</taxon>
        <taxon>Bacillati</taxon>
        <taxon>Bacillota</taxon>
        <taxon>Clostridia</taxon>
        <taxon>Eubacteriales</taxon>
        <taxon>Eubacteriaceae</taxon>
        <taxon>Acetobacterium</taxon>
    </lineage>
</organism>
<dbReference type="NCBIfam" id="TIGR00152">
    <property type="entry name" value="dephospho-CoA kinase"/>
    <property type="match status" value="1"/>
</dbReference>
<comment type="pathway">
    <text evidence="3">Cofactor biosynthesis; coenzyme A biosynthesis; CoA from (R)-pantothenate: step 5/5.</text>
</comment>
<name>A0ABR6WG09_9FIRM</name>
<sequence>MKIIGVTGGIASGKSTVIRVLKECFNYPVIDADKLARQAVEPGSQGLQKIAEAFGENCLNEKDELNRSLLGEIIAEDEESRKKLNAIVHPEVKRLYDELINFYENNGVSLVFYDCPLLFETNLETDVDETMLVVADEEIRIKRIMERDGVSQELAIKKIAMQMTDDEKIKRADIIIENNGSLDDLRMAIRVYFNRCKPGMAHMID</sequence>
<comment type="catalytic activity">
    <reaction evidence="3">
        <text>3'-dephospho-CoA + ATP = ADP + CoA + H(+)</text>
        <dbReference type="Rhea" id="RHEA:18245"/>
        <dbReference type="ChEBI" id="CHEBI:15378"/>
        <dbReference type="ChEBI" id="CHEBI:30616"/>
        <dbReference type="ChEBI" id="CHEBI:57287"/>
        <dbReference type="ChEBI" id="CHEBI:57328"/>
        <dbReference type="ChEBI" id="CHEBI:456216"/>
        <dbReference type="EC" id="2.7.1.24"/>
    </reaction>
</comment>
<keyword evidence="6" id="KW-1185">Reference proteome</keyword>
<evidence type="ECO:0000256" key="4">
    <source>
        <dbReference type="NCBIfam" id="TIGR00152"/>
    </source>
</evidence>
<keyword evidence="3" id="KW-0963">Cytoplasm</keyword>
<dbReference type="Proteomes" id="UP000653358">
    <property type="component" value="Unassembled WGS sequence"/>
</dbReference>
<comment type="function">
    <text evidence="3">Catalyzes the phosphorylation of the 3'-hydroxyl group of dephosphocoenzyme A to form coenzyme A.</text>
</comment>